<dbReference type="InterPro" id="IPR029062">
    <property type="entry name" value="Class_I_gatase-like"/>
</dbReference>
<dbReference type="Pfam" id="PF00117">
    <property type="entry name" value="GATase"/>
    <property type="match status" value="1"/>
</dbReference>
<organism evidence="2 3">
    <name type="scientific">Orlajensenia flava</name>
    <dbReference type="NCBI Taxonomy" id="2565934"/>
    <lineage>
        <taxon>Bacteria</taxon>
        <taxon>Bacillati</taxon>
        <taxon>Actinomycetota</taxon>
        <taxon>Actinomycetes</taxon>
        <taxon>Micrococcales</taxon>
        <taxon>Microbacteriaceae</taxon>
        <taxon>Orlajensenia</taxon>
    </lineage>
</organism>
<protein>
    <submittedName>
        <fullName evidence="2">Glutamine amidotransferase</fullName>
    </submittedName>
</protein>
<dbReference type="RefSeq" id="WP_136425362.1">
    <property type="nucleotide sequence ID" value="NZ_SSSN01000014.1"/>
</dbReference>
<proteinExistence type="predicted"/>
<evidence type="ECO:0000313" key="3">
    <source>
        <dbReference type="Proteomes" id="UP000307380"/>
    </source>
</evidence>
<keyword evidence="3" id="KW-1185">Reference proteome</keyword>
<sequence length="239" mass="25523">MSRVLLLTIRPEDDAAADEYAAVLDASGLDRASLVQHRLESSPLGDALRGVDAVVIGGSPFNVTEVEKSELQLRIEDDLGRVAAASVDGDLPVLFTCYGIGVLASYLGGAVDHEHGEPVGPVQLTLTAAAADDPLAADLPGTFEAFVGHKESVSRLPEGAVLLASSPSCPVQMFRVGTHTWATQFHPEPTPQQLIERARVYQNHGYFAVDELTAVEDRIAAGDVDAPRRLLRAFVERFA</sequence>
<dbReference type="PROSITE" id="PS51273">
    <property type="entry name" value="GATASE_TYPE_1"/>
    <property type="match status" value="1"/>
</dbReference>
<feature type="domain" description="Glutamine amidotransferase" evidence="1">
    <location>
        <begin position="48"/>
        <end position="192"/>
    </location>
</feature>
<name>A0A4S4FLZ8_9MICO</name>
<comment type="caution">
    <text evidence="2">The sequence shown here is derived from an EMBL/GenBank/DDBJ whole genome shotgun (WGS) entry which is preliminary data.</text>
</comment>
<gene>
    <name evidence="2" type="ORF">E6C70_15265</name>
</gene>
<dbReference type="CDD" id="cd01741">
    <property type="entry name" value="GATase1_1"/>
    <property type="match status" value="1"/>
</dbReference>
<accession>A0A4S4FLZ8</accession>
<dbReference type="InterPro" id="IPR044992">
    <property type="entry name" value="ChyE-like"/>
</dbReference>
<dbReference type="NCBIfam" id="NF005743">
    <property type="entry name" value="PRK07567.1"/>
    <property type="match status" value="1"/>
</dbReference>
<dbReference type="GO" id="GO:0005829">
    <property type="term" value="C:cytosol"/>
    <property type="evidence" value="ECO:0007669"/>
    <property type="project" value="TreeGrafter"/>
</dbReference>
<keyword evidence="2" id="KW-0315">Glutamine amidotransferase</keyword>
<reference evidence="2 3" key="1">
    <citation type="submission" date="2019-04" db="EMBL/GenBank/DDBJ databases">
        <authorList>
            <person name="Jiang L."/>
        </authorList>
    </citation>
    <scope>NUCLEOTIDE SEQUENCE [LARGE SCALE GENOMIC DNA]</scope>
    <source>
        <strain evidence="2 3">YIM 131861</strain>
    </source>
</reference>
<dbReference type="Proteomes" id="UP000307380">
    <property type="component" value="Unassembled WGS sequence"/>
</dbReference>
<dbReference type="PANTHER" id="PTHR42695">
    <property type="entry name" value="GLUTAMINE AMIDOTRANSFERASE YLR126C-RELATED"/>
    <property type="match status" value="1"/>
</dbReference>
<dbReference type="OrthoDB" id="5196541at2"/>
<evidence type="ECO:0000259" key="1">
    <source>
        <dbReference type="Pfam" id="PF00117"/>
    </source>
</evidence>
<dbReference type="Gene3D" id="3.40.50.880">
    <property type="match status" value="1"/>
</dbReference>
<evidence type="ECO:0000313" key="2">
    <source>
        <dbReference type="EMBL" id="THG30395.1"/>
    </source>
</evidence>
<dbReference type="InterPro" id="IPR017926">
    <property type="entry name" value="GATASE"/>
</dbReference>
<dbReference type="SUPFAM" id="SSF52317">
    <property type="entry name" value="Class I glutamine amidotransferase-like"/>
    <property type="match status" value="1"/>
</dbReference>
<dbReference type="PANTHER" id="PTHR42695:SF5">
    <property type="entry name" value="GLUTAMINE AMIDOTRANSFERASE YLR126C-RELATED"/>
    <property type="match status" value="1"/>
</dbReference>
<dbReference type="EMBL" id="SSSN01000014">
    <property type="protein sequence ID" value="THG30395.1"/>
    <property type="molecule type" value="Genomic_DNA"/>
</dbReference>
<dbReference type="GO" id="GO:0016740">
    <property type="term" value="F:transferase activity"/>
    <property type="evidence" value="ECO:0007669"/>
    <property type="project" value="UniProtKB-KW"/>
</dbReference>
<dbReference type="AlphaFoldDB" id="A0A4S4FLZ8"/>
<keyword evidence="2" id="KW-0808">Transferase</keyword>